<evidence type="ECO:0000313" key="1">
    <source>
        <dbReference type="EMBL" id="CUS40700.1"/>
    </source>
</evidence>
<dbReference type="AlphaFoldDB" id="A0A160T982"/>
<protein>
    <submittedName>
        <fullName evidence="1">CopG protein</fullName>
    </submittedName>
</protein>
<proteinExistence type="predicted"/>
<gene>
    <name evidence="1" type="ORF">MGWOODY_Tha1179</name>
</gene>
<dbReference type="Pfam" id="PF04214">
    <property type="entry name" value="DUF411"/>
    <property type="match status" value="1"/>
</dbReference>
<name>A0A160T982_9ZZZZ</name>
<sequence length="171" mass="18205">MEPNIEGILVNLLSKSLILFVFAVLAACSASEAPKAQEGIALEVFKSPTCGCCGKWVTHLEESGFNTTVRNQNSLDSIKKKLGVPANMQTCHTGVSADGYFFEGHIPAKFITAFLANPPENAAGLAVPGMPAGSPGMEMGDRFNPYSVILVKKDGTTEVYAEVASLEEQHQ</sequence>
<reference evidence="1" key="1">
    <citation type="submission" date="2015-10" db="EMBL/GenBank/DDBJ databases">
        <authorList>
            <person name="Gilbert D.G."/>
        </authorList>
    </citation>
    <scope>NUCLEOTIDE SEQUENCE</scope>
</reference>
<dbReference type="EMBL" id="CZQC01000022">
    <property type="protein sequence ID" value="CUS40700.1"/>
    <property type="molecule type" value="Genomic_DNA"/>
</dbReference>
<organism evidence="1">
    <name type="scientific">hydrothermal vent metagenome</name>
    <dbReference type="NCBI Taxonomy" id="652676"/>
    <lineage>
        <taxon>unclassified sequences</taxon>
        <taxon>metagenomes</taxon>
        <taxon>ecological metagenomes</taxon>
    </lineage>
</organism>
<accession>A0A160T982</accession>
<dbReference type="InterPro" id="IPR007332">
    <property type="entry name" value="DUF411"/>
</dbReference>